<comment type="caution">
    <text evidence="1">The sequence shown here is derived from an EMBL/GenBank/DDBJ whole genome shotgun (WGS) entry which is preliminary data.</text>
</comment>
<dbReference type="EMBL" id="CATNWA010016348">
    <property type="protein sequence ID" value="CAI9591910.1"/>
    <property type="molecule type" value="Genomic_DNA"/>
</dbReference>
<proteinExistence type="predicted"/>
<reference evidence="1" key="1">
    <citation type="submission" date="2023-05" db="EMBL/GenBank/DDBJ databases">
        <authorList>
            <person name="Stuckert A."/>
        </authorList>
    </citation>
    <scope>NUCLEOTIDE SEQUENCE</scope>
</reference>
<organism evidence="1 2">
    <name type="scientific">Staurois parvus</name>
    <dbReference type="NCBI Taxonomy" id="386267"/>
    <lineage>
        <taxon>Eukaryota</taxon>
        <taxon>Metazoa</taxon>
        <taxon>Chordata</taxon>
        <taxon>Craniata</taxon>
        <taxon>Vertebrata</taxon>
        <taxon>Euteleostomi</taxon>
        <taxon>Amphibia</taxon>
        <taxon>Batrachia</taxon>
        <taxon>Anura</taxon>
        <taxon>Neobatrachia</taxon>
        <taxon>Ranoidea</taxon>
        <taxon>Ranidae</taxon>
        <taxon>Staurois</taxon>
    </lineage>
</organism>
<gene>
    <name evidence="1" type="ORF">SPARVUS_LOCUS11285763</name>
</gene>
<feature type="non-terminal residue" evidence="1">
    <location>
        <position position="172"/>
    </location>
</feature>
<evidence type="ECO:0000313" key="2">
    <source>
        <dbReference type="Proteomes" id="UP001162483"/>
    </source>
</evidence>
<protein>
    <recommendedName>
        <fullName evidence="3">Cytochrome c biogenesis B</fullName>
    </recommendedName>
</protein>
<accession>A0ABN9F4C5</accession>
<evidence type="ECO:0000313" key="1">
    <source>
        <dbReference type="EMBL" id="CAI9591910.1"/>
    </source>
</evidence>
<keyword evidence="2" id="KW-1185">Reference proteome</keyword>
<sequence length="172" mass="18757">CSHKCESHRKVSVIGIGQSLQLVHLLPLSLKSVTKPQTLHSLYLSLSPDPAFTISGLPGPCIHYIWSPRTPHSLYLVSPNPAFTISGLPGPRIHYIWSPPDPAFTISGLPGPCIHYIRSPPDPAFTISGLSGPCIHYIWFPRTLHSLYPVSPTPAFTISGLPGPCIHYIRSP</sequence>
<dbReference type="Proteomes" id="UP001162483">
    <property type="component" value="Unassembled WGS sequence"/>
</dbReference>
<feature type="non-terminal residue" evidence="1">
    <location>
        <position position="1"/>
    </location>
</feature>
<name>A0ABN9F4C5_9NEOB</name>
<evidence type="ECO:0008006" key="3">
    <source>
        <dbReference type="Google" id="ProtNLM"/>
    </source>
</evidence>